<evidence type="ECO:0000259" key="3">
    <source>
        <dbReference type="Pfam" id="PF07859"/>
    </source>
</evidence>
<dbReference type="GO" id="GO:0016788">
    <property type="term" value="F:hydrolase activity, acting on ester bonds"/>
    <property type="evidence" value="ECO:0007669"/>
    <property type="project" value="UniProtKB-ARBA"/>
</dbReference>
<name>A0AAW7JXL7_9BACT</name>
<dbReference type="InterPro" id="IPR050300">
    <property type="entry name" value="GDXG_lipolytic_enzyme"/>
</dbReference>
<dbReference type="Proteomes" id="UP001168478">
    <property type="component" value="Unassembled WGS sequence"/>
</dbReference>
<feature type="chain" id="PRO_5043398198" evidence="2">
    <location>
        <begin position="23"/>
        <end position="474"/>
    </location>
</feature>
<dbReference type="InterPro" id="IPR013094">
    <property type="entry name" value="AB_hydrolase_3"/>
</dbReference>
<dbReference type="PANTHER" id="PTHR48081">
    <property type="entry name" value="AB HYDROLASE SUPERFAMILY PROTEIN C4A8.06C"/>
    <property type="match status" value="1"/>
</dbReference>
<dbReference type="Gene3D" id="3.40.50.1820">
    <property type="entry name" value="alpha/beta hydrolase"/>
    <property type="match status" value="1"/>
</dbReference>
<evidence type="ECO:0000256" key="1">
    <source>
        <dbReference type="ARBA" id="ARBA00022801"/>
    </source>
</evidence>
<dbReference type="EMBL" id="JAUEIF010000012">
    <property type="protein sequence ID" value="MDN0026097.1"/>
    <property type="molecule type" value="Genomic_DNA"/>
</dbReference>
<comment type="caution">
    <text evidence="5">The sequence shown here is derived from an EMBL/GenBank/DDBJ whole genome shotgun (WGS) entry which is preliminary data.</text>
</comment>
<evidence type="ECO:0000256" key="2">
    <source>
        <dbReference type="SAM" id="SignalP"/>
    </source>
</evidence>
<dbReference type="InterPro" id="IPR013830">
    <property type="entry name" value="SGNH_hydro"/>
</dbReference>
<dbReference type="PANTHER" id="PTHR48081:SF6">
    <property type="entry name" value="PEPTIDASE S9 PROLYL OLIGOPEPTIDASE CATALYTIC DOMAIN-CONTAINING PROTEIN"/>
    <property type="match status" value="1"/>
</dbReference>
<accession>A0AAW7JXL7</accession>
<organism evidence="5 6">
    <name type="scientific">Leyella lascolaii</name>
    <dbReference type="NCBI Taxonomy" id="1776379"/>
    <lineage>
        <taxon>Bacteria</taxon>
        <taxon>Pseudomonadati</taxon>
        <taxon>Bacteroidota</taxon>
        <taxon>Bacteroidia</taxon>
        <taxon>Bacteroidales</taxon>
        <taxon>Prevotellaceae</taxon>
        <taxon>Leyella</taxon>
    </lineage>
</organism>
<dbReference type="SUPFAM" id="SSF53474">
    <property type="entry name" value="alpha/beta-Hydrolases"/>
    <property type="match status" value="1"/>
</dbReference>
<evidence type="ECO:0000259" key="4">
    <source>
        <dbReference type="Pfam" id="PF13472"/>
    </source>
</evidence>
<sequence length="474" mass="52078">MTKNLSLILIALLCSLQTHSSAYRQFRRNISPDGKANILVCLPESGKATGRAVVICPGGGYEWLAMENEGTNWIPFFTERGIACMILTYRMPHGDLSIPVGDAGKAVSMVRDSAAVWDINPYDVGIMGSSAGGHLASTLATHAPLRSRPDFQILFYPVISMDADRTHAGSVTNFLGEKRHDRRYVEMYSNELQVRRNATPPALILLSTDDTLVPPVTNGVAYYSALRDAGIPAAMYAYAEGEHGFGSQTSFIYHEQLLQDIASWLDNLKTPRRDAVRVACIGTGITAGQGLDMSGTYGYTARLKRILGDGYNVRNFGAAGSTMLSEGDRAYINEPEWSEVMDFRPDIVVMELGTNDSKPANRGRIAALETDLRRMTASLKALDTKPEICLALPMKAWDNSEGISDSVITETIIPLMRRVAKKEKLRVTDLHTLFESDRSLIQDDGIHPGRKGAEVMAGIVAEEIKRMKEDGKER</sequence>
<gene>
    <name evidence="5" type="ORF">QVN84_11290</name>
</gene>
<dbReference type="Gene3D" id="3.40.50.1110">
    <property type="entry name" value="SGNH hydrolase"/>
    <property type="match status" value="1"/>
</dbReference>
<keyword evidence="2" id="KW-0732">Signal</keyword>
<dbReference type="Pfam" id="PF13472">
    <property type="entry name" value="Lipase_GDSL_2"/>
    <property type="match status" value="1"/>
</dbReference>
<evidence type="ECO:0000313" key="6">
    <source>
        <dbReference type="Proteomes" id="UP001168478"/>
    </source>
</evidence>
<feature type="signal peptide" evidence="2">
    <location>
        <begin position="1"/>
        <end position="22"/>
    </location>
</feature>
<proteinExistence type="predicted"/>
<dbReference type="InterPro" id="IPR029058">
    <property type="entry name" value="AB_hydrolase_fold"/>
</dbReference>
<feature type="domain" description="Alpha/beta hydrolase fold-3" evidence="3">
    <location>
        <begin position="81"/>
        <end position="245"/>
    </location>
</feature>
<dbReference type="AlphaFoldDB" id="A0AAW7JXL7"/>
<reference evidence="5" key="1">
    <citation type="submission" date="2023-06" db="EMBL/GenBank/DDBJ databases">
        <authorList>
            <person name="Zeman M."/>
            <person name="Kubasova T."/>
            <person name="Jahodarova E."/>
            <person name="Nykrynova M."/>
            <person name="Rychlik I."/>
        </authorList>
    </citation>
    <scope>NUCLEOTIDE SEQUENCE</scope>
    <source>
        <strain evidence="5">ET15</strain>
    </source>
</reference>
<dbReference type="RefSeq" id="WP_289836606.1">
    <property type="nucleotide sequence ID" value="NZ_JAUEIF010000012.1"/>
</dbReference>
<dbReference type="InterPro" id="IPR036514">
    <property type="entry name" value="SGNH_hydro_sf"/>
</dbReference>
<dbReference type="Pfam" id="PF07859">
    <property type="entry name" value="Abhydrolase_3"/>
    <property type="match status" value="1"/>
</dbReference>
<protein>
    <submittedName>
        <fullName evidence="5">GDSL-type esterase/lipase family protein</fullName>
    </submittedName>
</protein>
<feature type="domain" description="SGNH hydrolase-type esterase" evidence="4">
    <location>
        <begin position="280"/>
        <end position="454"/>
    </location>
</feature>
<evidence type="ECO:0000313" key="5">
    <source>
        <dbReference type="EMBL" id="MDN0026097.1"/>
    </source>
</evidence>
<dbReference type="SUPFAM" id="SSF52266">
    <property type="entry name" value="SGNH hydrolase"/>
    <property type="match status" value="1"/>
</dbReference>
<reference evidence="5" key="2">
    <citation type="submission" date="2023-08" db="EMBL/GenBank/DDBJ databases">
        <title>Identification and characterization of horizontal gene transfer across gut microbiota members of farm animals based on homology search.</title>
        <authorList>
            <person name="Schwarzerova J."/>
            <person name="Nykrynova M."/>
            <person name="Jureckova K."/>
            <person name="Cejkova D."/>
            <person name="Rychlik I."/>
        </authorList>
    </citation>
    <scope>NUCLEOTIDE SEQUENCE</scope>
    <source>
        <strain evidence="5">ET15</strain>
    </source>
</reference>
<keyword evidence="1" id="KW-0378">Hydrolase</keyword>